<comment type="pathway">
    <text evidence="8">Aminoacyl-tRNA biosynthesis; selenocysteinyl-tRNA(Sec) biosynthesis; selenocysteinyl-tRNA(Sec) from L-seryl-tRNA(Sec) (bacterial route): step 1/1.</text>
</comment>
<comment type="function">
    <text evidence="8">Converts seryl-tRNA(Sec) to selenocysteinyl-tRNA(Sec) required for selenoprotein biosynthesis.</text>
</comment>
<proteinExistence type="inferred from homology"/>
<dbReference type="Pfam" id="PF03841">
    <property type="entry name" value="SelA"/>
    <property type="match status" value="1"/>
</dbReference>
<keyword evidence="6 8" id="KW-0711">Selenium</keyword>
<dbReference type="EMBL" id="DYUC01000076">
    <property type="protein sequence ID" value="HJG86874.1"/>
    <property type="molecule type" value="Genomic_DNA"/>
</dbReference>
<dbReference type="Proteomes" id="UP000760668">
    <property type="component" value="Unassembled WGS sequence"/>
</dbReference>
<dbReference type="PANTHER" id="PTHR32328:SF0">
    <property type="entry name" value="L-SERYL-TRNA(SEC) SELENIUM TRANSFERASE"/>
    <property type="match status" value="1"/>
</dbReference>
<comment type="similarity">
    <text evidence="7 8">Belongs to the SelA family.</text>
</comment>
<evidence type="ECO:0000256" key="7">
    <source>
        <dbReference type="ARBA" id="ARBA00044507"/>
    </source>
</evidence>
<comment type="cofactor">
    <cofactor evidence="1 8 9">
        <name>pyridoxal 5'-phosphate</name>
        <dbReference type="ChEBI" id="CHEBI:597326"/>
    </cofactor>
</comment>
<gene>
    <name evidence="8 11" type="primary">selA</name>
    <name evidence="11" type="ORF">K8V01_07630</name>
</gene>
<evidence type="ECO:0000256" key="1">
    <source>
        <dbReference type="ARBA" id="ARBA00001933"/>
    </source>
</evidence>
<keyword evidence="5 8" id="KW-0648">Protein biosynthesis</keyword>
<dbReference type="Pfam" id="PF12390">
    <property type="entry name" value="Se-cys_synth_N"/>
    <property type="match status" value="1"/>
</dbReference>
<evidence type="ECO:0000256" key="6">
    <source>
        <dbReference type="ARBA" id="ARBA00023266"/>
    </source>
</evidence>
<evidence type="ECO:0000256" key="5">
    <source>
        <dbReference type="ARBA" id="ARBA00022917"/>
    </source>
</evidence>
<comment type="catalytic activity">
    <reaction evidence="8">
        <text>L-seryl-tRNA(Sec) + selenophosphate + H(+) = L-selenocysteinyl-tRNA(Sec) + phosphate</text>
        <dbReference type="Rhea" id="RHEA:22728"/>
        <dbReference type="Rhea" id="RHEA-COMP:9742"/>
        <dbReference type="Rhea" id="RHEA-COMP:9743"/>
        <dbReference type="ChEBI" id="CHEBI:15378"/>
        <dbReference type="ChEBI" id="CHEBI:16144"/>
        <dbReference type="ChEBI" id="CHEBI:43474"/>
        <dbReference type="ChEBI" id="CHEBI:78533"/>
        <dbReference type="ChEBI" id="CHEBI:78573"/>
        <dbReference type="EC" id="2.9.1.1"/>
    </reaction>
</comment>
<sequence length="465" mass="48145">MCENPLRALPKMDVLLSHPTLVSARETIPYGLIRQAARDTLEEVRRTVLAGAAVPPVDALAGEIASAARALCRPGLRKVINATGVVLHTNLGRAPLAPQAAEAVRAAAEGYSNLEYDLDRACRGSRHSHVEALLCSLTGSEAAMAVNNNAAAVFLMLSALAAGKGVAVSRGELVEIGGAFRVPEIMEASGAVLREVGTTNKTRRADYERALLSQEAQALLKVHTSNYQIVGFTEDTPLSQLAGLAAAHGVPLLCDLGSCVLSPAALPALPAAPSAAAALADGADVVCFSGDKLLGGPQAGVVLGKKRYIDAMKRHPLARVVRIDKLSLAALEATLLLLRDPEAAREALPVLSMLGARPEDLRGRAEGLAAGLSAALGPDYTVSVLPCAGQVGGGSMPNEALPGFCAAVTAGPGVPEGLEAAFRRHAVPILCRIHHGALLLDVRTLAAEDEAEILRAAEAVRETSR</sequence>
<dbReference type="RefSeq" id="WP_295369919.1">
    <property type="nucleotide sequence ID" value="NZ_DYUC01000076.1"/>
</dbReference>
<dbReference type="InterPro" id="IPR018319">
    <property type="entry name" value="SelA-like"/>
</dbReference>
<dbReference type="Gene3D" id="3.90.1150.180">
    <property type="match status" value="1"/>
</dbReference>
<dbReference type="GO" id="GO:0001514">
    <property type="term" value="P:selenocysteine incorporation"/>
    <property type="evidence" value="ECO:0007669"/>
    <property type="project" value="UniProtKB-UniRule"/>
</dbReference>
<evidence type="ECO:0000256" key="3">
    <source>
        <dbReference type="ARBA" id="ARBA00022679"/>
    </source>
</evidence>
<dbReference type="InterPro" id="IPR025862">
    <property type="entry name" value="SelA_trans_N_dom"/>
</dbReference>
<dbReference type="HAMAP" id="MF_00423">
    <property type="entry name" value="SelA"/>
    <property type="match status" value="1"/>
</dbReference>
<dbReference type="Gene3D" id="3.40.640.10">
    <property type="entry name" value="Type I PLP-dependent aspartate aminotransferase-like (Major domain)"/>
    <property type="match status" value="1"/>
</dbReference>
<organism evidence="11 12">
    <name type="scientific">Pseudoflavonifractor capillosus</name>
    <dbReference type="NCBI Taxonomy" id="106588"/>
    <lineage>
        <taxon>Bacteria</taxon>
        <taxon>Bacillati</taxon>
        <taxon>Bacillota</taxon>
        <taxon>Clostridia</taxon>
        <taxon>Eubacteriales</taxon>
        <taxon>Oscillospiraceae</taxon>
        <taxon>Pseudoflavonifractor</taxon>
    </lineage>
</organism>
<dbReference type="PANTHER" id="PTHR32328">
    <property type="entry name" value="L-SERYL-TRNA(SEC) SELENIUM TRANSFERASE"/>
    <property type="match status" value="1"/>
</dbReference>
<evidence type="ECO:0000256" key="9">
    <source>
        <dbReference type="PIRSR" id="PIRSR618319-50"/>
    </source>
</evidence>
<accession>A0A921ST52</accession>
<dbReference type="EC" id="2.9.1.1" evidence="8"/>
<dbReference type="NCBIfam" id="TIGR00474">
    <property type="entry name" value="selA"/>
    <property type="match status" value="1"/>
</dbReference>
<protein>
    <recommendedName>
        <fullName evidence="8">L-seryl-tRNA(Sec) selenium transferase</fullName>
        <ecNumber evidence="8">2.9.1.1</ecNumber>
    </recommendedName>
    <alternativeName>
        <fullName evidence="8">Selenocysteine synthase</fullName>
        <shortName evidence="8">Sec synthase</shortName>
    </alternativeName>
    <alternativeName>
        <fullName evidence="8">Selenocysteinyl-tRNA(Sec) synthase</fullName>
    </alternativeName>
</protein>
<feature type="domain" description="L-seryl-tRNA selenium transferase N-terminal" evidence="10">
    <location>
        <begin position="6"/>
        <end position="45"/>
    </location>
</feature>
<dbReference type="InterPro" id="IPR015421">
    <property type="entry name" value="PyrdxlP-dep_Trfase_major"/>
</dbReference>
<evidence type="ECO:0000256" key="8">
    <source>
        <dbReference type="HAMAP-Rule" id="MF_00423"/>
    </source>
</evidence>
<keyword evidence="3 8" id="KW-0808">Transferase</keyword>
<evidence type="ECO:0000313" key="11">
    <source>
        <dbReference type="EMBL" id="HJG86874.1"/>
    </source>
</evidence>
<comment type="caution">
    <text evidence="11">The sequence shown here is derived from an EMBL/GenBank/DDBJ whole genome shotgun (WGS) entry which is preliminary data.</text>
</comment>
<name>A0A921ST52_9FIRM</name>
<reference evidence="11" key="1">
    <citation type="journal article" date="2021" name="PeerJ">
        <title>Extensive microbial diversity within the chicken gut microbiome revealed by metagenomics and culture.</title>
        <authorList>
            <person name="Gilroy R."/>
            <person name="Ravi A."/>
            <person name="Getino M."/>
            <person name="Pursley I."/>
            <person name="Horton D.L."/>
            <person name="Alikhan N.F."/>
            <person name="Baker D."/>
            <person name="Gharbi K."/>
            <person name="Hall N."/>
            <person name="Watson M."/>
            <person name="Adriaenssens E.M."/>
            <person name="Foster-Nyarko E."/>
            <person name="Jarju S."/>
            <person name="Secka A."/>
            <person name="Antonio M."/>
            <person name="Oren A."/>
            <person name="Chaudhuri R.R."/>
            <person name="La Ragione R."/>
            <person name="Hildebrand F."/>
            <person name="Pallen M.J."/>
        </authorList>
    </citation>
    <scope>NUCLEOTIDE SEQUENCE</scope>
    <source>
        <strain evidence="11">CHK179-5677</strain>
    </source>
</reference>
<dbReference type="GO" id="GO:0004125">
    <property type="term" value="F:L-seryl-tRNA(Sec) selenium transferase activity"/>
    <property type="evidence" value="ECO:0007669"/>
    <property type="project" value="UniProtKB-UniRule"/>
</dbReference>
<dbReference type="GO" id="GO:0005737">
    <property type="term" value="C:cytoplasm"/>
    <property type="evidence" value="ECO:0007669"/>
    <property type="project" value="UniProtKB-SubCell"/>
</dbReference>
<comment type="subcellular location">
    <subcellularLocation>
        <location evidence="8">Cytoplasm</location>
    </subcellularLocation>
</comment>
<dbReference type="InterPro" id="IPR015424">
    <property type="entry name" value="PyrdxlP-dep_Trfase"/>
</dbReference>
<keyword evidence="4 8" id="KW-0663">Pyridoxal phosphate</keyword>
<reference evidence="11" key="2">
    <citation type="submission" date="2021-09" db="EMBL/GenBank/DDBJ databases">
        <authorList>
            <person name="Gilroy R."/>
        </authorList>
    </citation>
    <scope>NUCLEOTIDE SEQUENCE</scope>
    <source>
        <strain evidence="11">CHK179-5677</strain>
    </source>
</reference>
<evidence type="ECO:0000313" key="12">
    <source>
        <dbReference type="Proteomes" id="UP000760668"/>
    </source>
</evidence>
<dbReference type="GO" id="GO:0001717">
    <property type="term" value="P:conversion of seryl-tRNAsec to selenocys-tRNAsec"/>
    <property type="evidence" value="ECO:0007669"/>
    <property type="project" value="UniProtKB-UniRule"/>
</dbReference>
<evidence type="ECO:0000256" key="2">
    <source>
        <dbReference type="ARBA" id="ARBA00022490"/>
    </source>
</evidence>
<dbReference type="InterPro" id="IPR004534">
    <property type="entry name" value="SelA_trans"/>
</dbReference>
<feature type="modified residue" description="N6-(pyridoxal phosphate)lysine" evidence="8 9">
    <location>
        <position position="292"/>
    </location>
</feature>
<evidence type="ECO:0000256" key="4">
    <source>
        <dbReference type="ARBA" id="ARBA00022898"/>
    </source>
</evidence>
<dbReference type="AlphaFoldDB" id="A0A921ST52"/>
<dbReference type="SUPFAM" id="SSF53383">
    <property type="entry name" value="PLP-dependent transferases"/>
    <property type="match status" value="1"/>
</dbReference>
<keyword evidence="2 8" id="KW-0963">Cytoplasm</keyword>
<evidence type="ECO:0000259" key="10">
    <source>
        <dbReference type="Pfam" id="PF12390"/>
    </source>
</evidence>